<keyword evidence="3" id="KW-0863">Zinc-finger</keyword>
<dbReference type="SUPFAM" id="SSF52540">
    <property type="entry name" value="P-loop containing nucleoside triphosphate hydrolases"/>
    <property type="match status" value="2"/>
</dbReference>
<dbReference type="Pfam" id="PF04434">
    <property type="entry name" value="SWIM"/>
    <property type="match status" value="1"/>
</dbReference>
<keyword evidence="2 7" id="KW-0067">ATP-binding</keyword>
<accession>A0ABU8EWX4</accession>
<dbReference type="InterPro" id="IPR001650">
    <property type="entry name" value="Helicase_C-like"/>
</dbReference>
<feature type="domain" description="Helicase ATP-binding" evidence="5">
    <location>
        <begin position="599"/>
        <end position="759"/>
    </location>
</feature>
<evidence type="ECO:0000313" key="7">
    <source>
        <dbReference type="EMBL" id="MEI4551391.1"/>
    </source>
</evidence>
<proteinExistence type="predicted"/>
<dbReference type="GO" id="GO:0004386">
    <property type="term" value="F:helicase activity"/>
    <property type="evidence" value="ECO:0007669"/>
    <property type="project" value="UniProtKB-KW"/>
</dbReference>
<evidence type="ECO:0000259" key="4">
    <source>
        <dbReference type="PROSITE" id="PS50966"/>
    </source>
</evidence>
<feature type="domain" description="SWIM-type" evidence="4">
    <location>
        <begin position="88"/>
        <end position="122"/>
    </location>
</feature>
<gene>
    <name evidence="7" type="ORF">WAE96_17075</name>
</gene>
<evidence type="ECO:0000259" key="6">
    <source>
        <dbReference type="PROSITE" id="PS51194"/>
    </source>
</evidence>
<protein>
    <submittedName>
        <fullName evidence="7">DEAD/DEAH box helicase</fullName>
        <ecNumber evidence="7">3.6.4.-</ecNumber>
    </submittedName>
</protein>
<dbReference type="GO" id="GO:0016787">
    <property type="term" value="F:hydrolase activity"/>
    <property type="evidence" value="ECO:0007669"/>
    <property type="project" value="UniProtKB-KW"/>
</dbReference>
<evidence type="ECO:0000256" key="2">
    <source>
        <dbReference type="ARBA" id="ARBA00022806"/>
    </source>
</evidence>
<sequence>MIFYSPDMSQRLSKNDLLALFDEIKNEELASFPLTESFLKRFFKPAVFNKAKDYLSHDLVLWREATEGFKSINGEVANQEGETFYPQATIKQLNGQPKVTTSCSCRLGQKCEHIAAVFLSLKTEHSGEFGKNYLLHDWFTRLESLKSKSEKHAPNVLLFSLEKNGDDIVLLPKIAPRSENQYGLGRALTAKQLSSQVTPKDLDEKDFRLFSWIRSQNTLGKLTLHGEWGALALAKLVETKRCYWGDERTPLSLIHKEPLAIDWQENELGAELKLSINTHQNWVLVPTTPPYFVDLETKQVGEIDTSLASDEMSLLLTMPAVEKNSYAQAQDKLNGLYGFGFVPYLVDSDSQSTTPQPCLRFELVDELPTLALSFNYKTAVHNGAFENTCINQLNNYGLELVSSEANTRYFRFPPANENQVQWHWFINEVCDELKSHLWKVSEPTKKLHMPSEAKLVANLSRVANNKLQLDVNFSVDQLVLDFNLLREKAALINNKANKGYYINYHQDRWLVVSRSDALNLKQVIDQYYGEKRWPKRFTLPLSALTLLRVCDSAMFIIEDKQLSELFYLEHSESSLTASLPNGLNATLRDYQLKGLAWLQFLEKHGLGGILADDMGLGKTIQVLSFLLSQKEAKRSTLPSLIICPTSLVNNWLLEAEKFTPDLKLVAVQGANRKKLLAKAATADVVITSFPLLLRDHEHYLQMHFGNIILDEAQTIKNYQSKVSRFAKSLKGDFHLCLSGTPVENNLSELKSLFDFAMPGLLGSTAYFKNHFQQPIEKENNAYRAEQLNDIIAGYVLRRTKAEVAKELPAKSEMVKVIELCDSQKSLYQKVSEQIESKVKSIFEAGEQQASKLLFLESLLKLRQICCDPRLISKSTDPDEAINSAKLNYLANTLPEMLKEGRKVIIFSQFTSMLSLIEQKLSEIGIEYSLLTGQTRHRQKAIDKFQQGDVSVFLISLKAGGTGLNLTAADTVIHYDPWWNPAVERQATDRAYRIGQDKPVFVYKLICQNSIEEKVQRMQQEKAALAERFFDSNSHGFSDFSEQDLLQLIGS</sequence>
<dbReference type="CDD" id="cd18012">
    <property type="entry name" value="DEXQc_arch_SWI2_SNF2"/>
    <property type="match status" value="1"/>
</dbReference>
<dbReference type="InterPro" id="IPR027417">
    <property type="entry name" value="P-loop_NTPase"/>
</dbReference>
<keyword evidence="8" id="KW-1185">Reference proteome</keyword>
<keyword evidence="1 7" id="KW-0378">Hydrolase</keyword>
<feature type="domain" description="Helicase C-terminal" evidence="6">
    <location>
        <begin position="888"/>
        <end position="1045"/>
    </location>
</feature>
<keyword evidence="3" id="KW-0862">Zinc</keyword>
<dbReference type="PROSITE" id="PS50966">
    <property type="entry name" value="ZF_SWIM"/>
    <property type="match status" value="1"/>
</dbReference>
<name>A0ABU8EWX4_9GAMM</name>
<dbReference type="InterPro" id="IPR049730">
    <property type="entry name" value="SNF2/RAD54-like_C"/>
</dbReference>
<dbReference type="InterPro" id="IPR014001">
    <property type="entry name" value="Helicase_ATP-bd"/>
</dbReference>
<organism evidence="7 8">
    <name type="scientific">Pseudoalteromonas spongiae</name>
    <dbReference type="NCBI Taxonomy" id="298657"/>
    <lineage>
        <taxon>Bacteria</taxon>
        <taxon>Pseudomonadati</taxon>
        <taxon>Pseudomonadota</taxon>
        <taxon>Gammaproteobacteria</taxon>
        <taxon>Alteromonadales</taxon>
        <taxon>Pseudoalteromonadaceae</taxon>
        <taxon>Pseudoalteromonas</taxon>
    </lineage>
</organism>
<keyword evidence="3" id="KW-0479">Metal-binding</keyword>
<dbReference type="EC" id="3.6.4.-" evidence="7"/>
<keyword evidence="2 7" id="KW-0347">Helicase</keyword>
<dbReference type="InterPro" id="IPR038718">
    <property type="entry name" value="SNF2-like_sf"/>
</dbReference>
<dbReference type="SMART" id="SM00487">
    <property type="entry name" value="DEXDc"/>
    <property type="match status" value="1"/>
</dbReference>
<dbReference type="SMART" id="SM00490">
    <property type="entry name" value="HELICc"/>
    <property type="match status" value="1"/>
</dbReference>
<dbReference type="Gene3D" id="3.40.50.10810">
    <property type="entry name" value="Tandem AAA-ATPase domain"/>
    <property type="match status" value="1"/>
</dbReference>
<dbReference type="RefSeq" id="WP_336436375.1">
    <property type="nucleotide sequence ID" value="NZ_JBAWKS010000002.1"/>
</dbReference>
<evidence type="ECO:0000256" key="3">
    <source>
        <dbReference type="PROSITE-ProRule" id="PRU00325"/>
    </source>
</evidence>
<dbReference type="InterPro" id="IPR000330">
    <property type="entry name" value="SNF2_N"/>
</dbReference>
<dbReference type="Pfam" id="PF00271">
    <property type="entry name" value="Helicase_C"/>
    <property type="match status" value="1"/>
</dbReference>
<dbReference type="InterPro" id="IPR007527">
    <property type="entry name" value="Znf_SWIM"/>
</dbReference>
<dbReference type="PROSITE" id="PS51194">
    <property type="entry name" value="HELICASE_CTER"/>
    <property type="match status" value="1"/>
</dbReference>
<reference evidence="7 8" key="1">
    <citation type="submission" date="2023-12" db="EMBL/GenBank/DDBJ databases">
        <title>Friends and Foes: Symbiotic and Algicidal bacterial influence on Karenia brevis blooms.</title>
        <authorList>
            <person name="Fei C."/>
            <person name="Mohamed A.R."/>
            <person name="Booker A."/>
            <person name="Arshad M."/>
            <person name="Klass S."/>
            <person name="Ahn S."/>
            <person name="Gilbert P.M."/>
            <person name="Heil C.A."/>
            <person name="Martinez J.M."/>
            <person name="Amin S.A."/>
        </authorList>
    </citation>
    <scope>NUCLEOTIDE SEQUENCE [LARGE SCALE GENOMIC DNA]</scope>
    <source>
        <strain evidence="7 8">CE15</strain>
    </source>
</reference>
<dbReference type="Gene3D" id="3.40.50.300">
    <property type="entry name" value="P-loop containing nucleotide triphosphate hydrolases"/>
    <property type="match status" value="1"/>
</dbReference>
<dbReference type="PROSITE" id="PS51192">
    <property type="entry name" value="HELICASE_ATP_BIND_1"/>
    <property type="match status" value="1"/>
</dbReference>
<evidence type="ECO:0000259" key="5">
    <source>
        <dbReference type="PROSITE" id="PS51192"/>
    </source>
</evidence>
<evidence type="ECO:0000256" key="1">
    <source>
        <dbReference type="ARBA" id="ARBA00022801"/>
    </source>
</evidence>
<keyword evidence="2 7" id="KW-0547">Nucleotide-binding</keyword>
<dbReference type="Proteomes" id="UP001382455">
    <property type="component" value="Unassembled WGS sequence"/>
</dbReference>
<dbReference type="CDD" id="cd18793">
    <property type="entry name" value="SF2_C_SNF"/>
    <property type="match status" value="1"/>
</dbReference>
<dbReference type="EMBL" id="JBAWKS010000002">
    <property type="protein sequence ID" value="MEI4551391.1"/>
    <property type="molecule type" value="Genomic_DNA"/>
</dbReference>
<dbReference type="PANTHER" id="PTHR10799">
    <property type="entry name" value="SNF2/RAD54 HELICASE FAMILY"/>
    <property type="match status" value="1"/>
</dbReference>
<evidence type="ECO:0000313" key="8">
    <source>
        <dbReference type="Proteomes" id="UP001382455"/>
    </source>
</evidence>
<dbReference type="Pfam" id="PF00176">
    <property type="entry name" value="SNF2-rel_dom"/>
    <property type="match status" value="1"/>
</dbReference>
<comment type="caution">
    <text evidence="7">The sequence shown here is derived from an EMBL/GenBank/DDBJ whole genome shotgun (WGS) entry which is preliminary data.</text>
</comment>